<keyword evidence="1" id="KW-0677">Repeat</keyword>
<dbReference type="AlphaFoldDB" id="B3QVV3"/>
<dbReference type="HOGENOM" id="CLU_707316_0_0_10"/>
<evidence type="ECO:0000313" key="5">
    <source>
        <dbReference type="Proteomes" id="UP000001208"/>
    </source>
</evidence>
<feature type="domain" description="C-terminal of Roc COR-B" evidence="3">
    <location>
        <begin position="117"/>
        <end position="206"/>
    </location>
</feature>
<dbReference type="Pfam" id="PF25497">
    <property type="entry name" value="COR-B"/>
    <property type="match status" value="1"/>
</dbReference>
<keyword evidence="5" id="KW-1185">Reference proteome</keyword>
<gene>
    <name evidence="4" type="ordered locus">Ctha_0691</name>
</gene>
<proteinExistence type="predicted"/>
<accession>B3QVV3</accession>
<dbReference type="InterPro" id="IPR032171">
    <property type="entry name" value="COR-A"/>
</dbReference>
<evidence type="ECO:0000256" key="1">
    <source>
        <dbReference type="ARBA" id="ARBA00022737"/>
    </source>
</evidence>
<protein>
    <submittedName>
        <fullName evidence="4">Uncharacterized protein</fullName>
    </submittedName>
</protein>
<dbReference type="Gene3D" id="3.30.310.200">
    <property type="match status" value="1"/>
</dbReference>
<dbReference type="STRING" id="517418.Ctha_0691"/>
<sequence>MEELLIRLHALGVSLWYKEMEEFKTLVLNPEWISHGVYQIINWVRNEKGGHRVALSEFRSAFQINAKRYPEDKHAFLFKLMKHYELAYESEDGGELVIPHLLKEDRPAALPYFPVGESLMLRYQAEQPLPPDTISRFIVRHNKEIRNDKSDSVWRYGVILQDGKGSLALVREKDHAISVEVKGTHRTDYLSRLRETLNAIFQSYKSDKPELQYRIEPSDKRPEALETKKPLLLSDRKILSHYRNQRPYWDDITGQEIPMQPVIINYNITIETFIQGGQGHQIVKNTFNFHNCNITLQGHLNELAGLLAENGKKEEAKELENAANALDQPKESNSPEELKKKGVFNKVKRLIHDLQDDKSDLNKTVKGVRNGVKIVKDLIDAYNSFAPFFA</sequence>
<dbReference type="KEGG" id="cts:Ctha_0691"/>
<dbReference type="Pfam" id="PF16095">
    <property type="entry name" value="COR-A"/>
    <property type="match status" value="1"/>
</dbReference>
<dbReference type="Proteomes" id="UP000001208">
    <property type="component" value="Chromosome"/>
</dbReference>
<organism evidence="4 5">
    <name type="scientific">Chloroherpeton thalassium (strain ATCC 35110 / GB-78)</name>
    <dbReference type="NCBI Taxonomy" id="517418"/>
    <lineage>
        <taxon>Bacteria</taxon>
        <taxon>Pseudomonadati</taxon>
        <taxon>Chlorobiota</taxon>
        <taxon>Chlorobiia</taxon>
        <taxon>Chlorobiales</taxon>
        <taxon>Chloroherpetonaceae</taxon>
        <taxon>Chloroherpeton</taxon>
    </lineage>
</organism>
<evidence type="ECO:0000313" key="4">
    <source>
        <dbReference type="EMBL" id="ACF13160.1"/>
    </source>
</evidence>
<name>B3QVV3_CHLT3</name>
<dbReference type="InterPro" id="IPR057263">
    <property type="entry name" value="COR-B"/>
</dbReference>
<reference evidence="4 5" key="1">
    <citation type="submission" date="2008-06" db="EMBL/GenBank/DDBJ databases">
        <title>Complete sequence of Chloroherpeton thalassium ATCC 35110.</title>
        <authorList>
            <consortium name="US DOE Joint Genome Institute"/>
            <person name="Lucas S."/>
            <person name="Copeland A."/>
            <person name="Lapidus A."/>
            <person name="Glavina del Rio T."/>
            <person name="Dalin E."/>
            <person name="Tice H."/>
            <person name="Bruce D."/>
            <person name="Goodwin L."/>
            <person name="Pitluck S."/>
            <person name="Schmutz J."/>
            <person name="Larimer F."/>
            <person name="Land M."/>
            <person name="Hauser L."/>
            <person name="Kyrpides N."/>
            <person name="Mikhailova N."/>
            <person name="Liu Z."/>
            <person name="Li T."/>
            <person name="Zhao F."/>
            <person name="Overmann J."/>
            <person name="Bryant D.A."/>
            <person name="Richardson P."/>
        </authorList>
    </citation>
    <scope>NUCLEOTIDE SEQUENCE [LARGE SCALE GENOMIC DNA]</scope>
    <source>
        <strain evidence="5">ATCC 35110 / GB-78</strain>
    </source>
</reference>
<dbReference type="Gene3D" id="1.10.10.2200">
    <property type="match status" value="1"/>
</dbReference>
<dbReference type="RefSeq" id="WP_012499244.1">
    <property type="nucleotide sequence ID" value="NC_011026.1"/>
</dbReference>
<dbReference type="eggNOG" id="COG1100">
    <property type="taxonomic scope" value="Bacteria"/>
</dbReference>
<evidence type="ECO:0000259" key="2">
    <source>
        <dbReference type="Pfam" id="PF16095"/>
    </source>
</evidence>
<dbReference type="EMBL" id="CP001100">
    <property type="protein sequence ID" value="ACF13160.1"/>
    <property type="molecule type" value="Genomic_DNA"/>
</dbReference>
<feature type="domain" description="COR" evidence="2">
    <location>
        <begin position="2"/>
        <end position="102"/>
    </location>
</feature>
<evidence type="ECO:0000259" key="3">
    <source>
        <dbReference type="Pfam" id="PF25497"/>
    </source>
</evidence>